<protein>
    <submittedName>
        <fullName evidence="2">Uncharacterized protein</fullName>
    </submittedName>
</protein>
<proteinExistence type="predicted"/>
<reference evidence="2" key="1">
    <citation type="journal article" date="2016" name="Gigascience">
        <title>De novo construction of an expanded transcriptome assembly for the western tarnished plant bug, Lygus hesperus.</title>
        <authorList>
            <person name="Tassone E.E."/>
            <person name="Geib S.M."/>
            <person name="Hall B."/>
            <person name="Fabrick J.A."/>
            <person name="Brent C.S."/>
            <person name="Hull J.J."/>
        </authorList>
    </citation>
    <scope>NUCLEOTIDE SEQUENCE</scope>
</reference>
<accession>A0A146LT08</accession>
<evidence type="ECO:0000313" key="2">
    <source>
        <dbReference type="EMBL" id="JAQ10389.1"/>
    </source>
</evidence>
<dbReference type="AlphaFoldDB" id="A0A146LT08"/>
<evidence type="ECO:0000256" key="1">
    <source>
        <dbReference type="SAM" id="MobiDB-lite"/>
    </source>
</evidence>
<dbReference type="EMBL" id="GDHC01008240">
    <property type="protein sequence ID" value="JAQ10389.1"/>
    <property type="molecule type" value="Transcribed_RNA"/>
</dbReference>
<organism evidence="2">
    <name type="scientific">Lygus hesperus</name>
    <name type="common">Western plant bug</name>
    <dbReference type="NCBI Taxonomy" id="30085"/>
    <lineage>
        <taxon>Eukaryota</taxon>
        <taxon>Metazoa</taxon>
        <taxon>Ecdysozoa</taxon>
        <taxon>Arthropoda</taxon>
        <taxon>Hexapoda</taxon>
        <taxon>Insecta</taxon>
        <taxon>Pterygota</taxon>
        <taxon>Neoptera</taxon>
        <taxon>Paraneoptera</taxon>
        <taxon>Hemiptera</taxon>
        <taxon>Heteroptera</taxon>
        <taxon>Panheteroptera</taxon>
        <taxon>Cimicomorpha</taxon>
        <taxon>Miridae</taxon>
        <taxon>Mirini</taxon>
        <taxon>Lygus</taxon>
    </lineage>
</organism>
<name>A0A146LT08_LYGHE</name>
<gene>
    <name evidence="2" type="ORF">g.22422</name>
</gene>
<sequence length="372" mass="39986">MSTSGTPATGSHFSACCSGIGAEFKYYFLRFYPSNSRTFFPLFSTAHVCPTTPHICSQNLNLSHGVVCAVMVKLLTHLQQPSVCALWLARPHTTSPCRDPVVATLLQFPTITVRQAVRWWVQIALEYIYLVFPSKLLHGSVLQRNGAANGDEYPATEKPAQPLLVNNYFGHTCGYVGYIAQASANAHKRPLRPADAHLEAIWDTRYVVPATDTTALCPDFLTISPCCAFPSGRSAWVGKLPQDVLVSLLGGAPTQTQFSFHFTHHSPLTTRLYKSRLWIFATRKPPTVPLRPLFVSVGGIQGGVAQFTKACNLSKSTATISIHGADSSGNSGSSGSPGSPSSADSDSSDSSDSSADSDGGREDRTGCCKRAL</sequence>
<feature type="compositionally biased region" description="Low complexity" evidence="1">
    <location>
        <begin position="324"/>
        <end position="357"/>
    </location>
</feature>
<feature type="region of interest" description="Disordered" evidence="1">
    <location>
        <begin position="324"/>
        <end position="372"/>
    </location>
</feature>